<sequence>MIKGSFIMYSLLSIASENQKAKKKLYQKEKQLHMSSCFSYY</sequence>
<organism evidence="1 2">
    <name type="scientific">Priestia megaterium (strain WSH-002)</name>
    <name type="common">Bacillus megaterium</name>
    <dbReference type="NCBI Taxonomy" id="1006007"/>
    <lineage>
        <taxon>Bacteria</taxon>
        <taxon>Bacillati</taxon>
        <taxon>Bacillota</taxon>
        <taxon>Bacilli</taxon>
        <taxon>Bacillales</taxon>
        <taxon>Bacillaceae</taxon>
        <taxon>Priestia</taxon>
    </lineage>
</organism>
<protein>
    <submittedName>
        <fullName evidence="1">Uncharacterized protein</fullName>
    </submittedName>
</protein>
<dbReference type="AlphaFoldDB" id="A0A8D4BJD0"/>
<dbReference type="Proteomes" id="UP000001283">
    <property type="component" value="Chromosome"/>
</dbReference>
<proteinExistence type="predicted"/>
<evidence type="ECO:0000313" key="1">
    <source>
        <dbReference type="EMBL" id="AEN89018.1"/>
    </source>
</evidence>
<dbReference type="KEGG" id="bmh:BMWSH_2136"/>
<evidence type="ECO:0000313" key="2">
    <source>
        <dbReference type="Proteomes" id="UP000001283"/>
    </source>
</evidence>
<gene>
    <name evidence="1" type="ORF">BMWSH_2136</name>
</gene>
<reference evidence="1 2" key="1">
    <citation type="journal article" date="2011" name="J. Bacteriol.">
        <title>Complete genome sequence of the industrial strain Bacillus megaterium WSH-002.</title>
        <authorList>
            <person name="Liu L."/>
            <person name="Li Y."/>
            <person name="Zhang J."/>
            <person name="Zou W."/>
            <person name="Zhou Z."/>
            <person name="Liu J."/>
            <person name="Li X."/>
            <person name="Wang L."/>
            <person name="Chen J."/>
        </authorList>
    </citation>
    <scope>NUCLEOTIDE SEQUENCE [LARGE SCALE GENOMIC DNA]</scope>
    <source>
        <strain evidence="1 2">WSH-002</strain>
    </source>
</reference>
<name>A0A8D4BJD0_PRIMW</name>
<accession>A0A8D4BJD0</accession>
<dbReference type="EMBL" id="CP003017">
    <property type="protein sequence ID" value="AEN89018.1"/>
    <property type="molecule type" value="Genomic_DNA"/>
</dbReference>